<name>A0ABQ9UM66_SAGOE</name>
<evidence type="ECO:0000313" key="2">
    <source>
        <dbReference type="EMBL" id="KAK2097643.1"/>
    </source>
</evidence>
<reference evidence="2 3" key="1">
    <citation type="submission" date="2023-05" db="EMBL/GenBank/DDBJ databases">
        <title>B98-5 Cell Line De Novo Hybrid Assembly: An Optical Mapping Approach.</title>
        <authorList>
            <person name="Kananen K."/>
            <person name="Auerbach J.A."/>
            <person name="Kautto E."/>
            <person name="Blachly J.S."/>
        </authorList>
    </citation>
    <scope>NUCLEOTIDE SEQUENCE [LARGE SCALE GENOMIC DNA]</scope>
    <source>
        <strain evidence="2">B95-8</strain>
        <tissue evidence="2">Cell line</tissue>
    </source>
</reference>
<feature type="region of interest" description="Disordered" evidence="1">
    <location>
        <begin position="67"/>
        <end position="97"/>
    </location>
</feature>
<evidence type="ECO:0000256" key="1">
    <source>
        <dbReference type="SAM" id="MobiDB-lite"/>
    </source>
</evidence>
<keyword evidence="3" id="KW-1185">Reference proteome</keyword>
<feature type="compositionally biased region" description="Polar residues" evidence="1">
    <location>
        <begin position="1"/>
        <end position="17"/>
    </location>
</feature>
<sequence length="140" mass="15673">MGPNHNSPRVSGFQGSRTPEPGSETQPAEYIDMTITDPNKCLICHRKKLTNGVMLQQHIQTDMDSQITNLPLPEKPCDFMGPEPMMVDENGSTGTMYHDDVVESTSVVDEDQSSRENSFMKSNSLTNDWTLLMGDQKYES</sequence>
<feature type="region of interest" description="Disordered" evidence="1">
    <location>
        <begin position="1"/>
        <end position="29"/>
    </location>
</feature>
<dbReference type="EMBL" id="JASSZA010000011">
    <property type="protein sequence ID" value="KAK2097643.1"/>
    <property type="molecule type" value="Genomic_DNA"/>
</dbReference>
<organism evidence="2 3">
    <name type="scientific">Saguinus oedipus</name>
    <name type="common">Cotton-top tamarin</name>
    <name type="synonym">Oedipomidas oedipus</name>
    <dbReference type="NCBI Taxonomy" id="9490"/>
    <lineage>
        <taxon>Eukaryota</taxon>
        <taxon>Metazoa</taxon>
        <taxon>Chordata</taxon>
        <taxon>Craniata</taxon>
        <taxon>Vertebrata</taxon>
        <taxon>Euteleostomi</taxon>
        <taxon>Mammalia</taxon>
        <taxon>Eutheria</taxon>
        <taxon>Euarchontoglires</taxon>
        <taxon>Primates</taxon>
        <taxon>Haplorrhini</taxon>
        <taxon>Platyrrhini</taxon>
        <taxon>Cebidae</taxon>
        <taxon>Callitrichinae</taxon>
        <taxon>Saguinus</taxon>
    </lineage>
</organism>
<protein>
    <submittedName>
        <fullName evidence="2">Uncharacterized protein</fullName>
    </submittedName>
</protein>
<accession>A0ABQ9UM66</accession>
<proteinExistence type="predicted"/>
<gene>
    <name evidence="2" type="ORF">P7K49_023094</name>
</gene>
<dbReference type="Proteomes" id="UP001266305">
    <property type="component" value="Unassembled WGS sequence"/>
</dbReference>
<comment type="caution">
    <text evidence="2">The sequence shown here is derived from an EMBL/GenBank/DDBJ whole genome shotgun (WGS) entry which is preliminary data.</text>
</comment>
<evidence type="ECO:0000313" key="3">
    <source>
        <dbReference type="Proteomes" id="UP001266305"/>
    </source>
</evidence>